<dbReference type="EMBL" id="CAJGYM010000020">
    <property type="protein sequence ID" value="CAD6191243.1"/>
    <property type="molecule type" value="Genomic_DNA"/>
</dbReference>
<reference evidence="2" key="1">
    <citation type="submission" date="2020-10" db="EMBL/GenBank/DDBJ databases">
        <authorList>
            <person name="Kikuchi T."/>
        </authorList>
    </citation>
    <scope>NUCLEOTIDE SEQUENCE</scope>
    <source>
        <strain evidence="2">NKZ352</strain>
    </source>
</reference>
<keyword evidence="3" id="KW-1185">Reference proteome</keyword>
<proteinExistence type="predicted"/>
<feature type="compositionally biased region" description="Polar residues" evidence="1">
    <location>
        <begin position="116"/>
        <end position="125"/>
    </location>
</feature>
<sequence length="188" mass="21296">MYLMCSAYSFQQNSIDALVFWCIKRRERRGHYFNRMRFLIFAPLLTALVSCQVNNGFVSGDLPNVVLSGEPRVIARRILRGEVGQVQQDVVSREPQHVRINVQESGGVPQGGAGSEYQQGPSGQPSGIPVVVYRRILRPARLQFNGKPIVTDQWQGDNDQAEQQSFFELDRSKYTPLFESEKSPLGRH</sequence>
<comment type="caution">
    <text evidence="2">The sequence shown here is derived from an EMBL/GenBank/DDBJ whole genome shotgun (WGS) entry which is preliminary data.</text>
</comment>
<dbReference type="OrthoDB" id="5778971at2759"/>
<dbReference type="AlphaFoldDB" id="A0A8S1H731"/>
<gene>
    <name evidence="2" type="ORF">CAUJ_LOCUS7162</name>
</gene>
<evidence type="ECO:0000313" key="2">
    <source>
        <dbReference type="EMBL" id="CAD6191243.1"/>
    </source>
</evidence>
<evidence type="ECO:0000256" key="1">
    <source>
        <dbReference type="SAM" id="MobiDB-lite"/>
    </source>
</evidence>
<dbReference type="Proteomes" id="UP000835052">
    <property type="component" value="Unassembled WGS sequence"/>
</dbReference>
<accession>A0A8S1H731</accession>
<name>A0A8S1H731_9PELO</name>
<protein>
    <submittedName>
        <fullName evidence="2">Uncharacterized protein</fullName>
    </submittedName>
</protein>
<organism evidence="2 3">
    <name type="scientific">Caenorhabditis auriculariae</name>
    <dbReference type="NCBI Taxonomy" id="2777116"/>
    <lineage>
        <taxon>Eukaryota</taxon>
        <taxon>Metazoa</taxon>
        <taxon>Ecdysozoa</taxon>
        <taxon>Nematoda</taxon>
        <taxon>Chromadorea</taxon>
        <taxon>Rhabditida</taxon>
        <taxon>Rhabditina</taxon>
        <taxon>Rhabditomorpha</taxon>
        <taxon>Rhabditoidea</taxon>
        <taxon>Rhabditidae</taxon>
        <taxon>Peloderinae</taxon>
        <taxon>Caenorhabditis</taxon>
    </lineage>
</organism>
<feature type="region of interest" description="Disordered" evidence="1">
    <location>
        <begin position="101"/>
        <end position="125"/>
    </location>
</feature>
<evidence type="ECO:0000313" key="3">
    <source>
        <dbReference type="Proteomes" id="UP000835052"/>
    </source>
</evidence>